<reference evidence="1" key="1">
    <citation type="submission" date="2020-05" db="EMBL/GenBank/DDBJ databases">
        <title>Large-scale comparative analyses of tick genomes elucidate their genetic diversity and vector capacities.</title>
        <authorList>
            <person name="Jia N."/>
            <person name="Wang J."/>
            <person name="Shi W."/>
            <person name="Du L."/>
            <person name="Sun Y."/>
            <person name="Zhan W."/>
            <person name="Jiang J."/>
            <person name="Wang Q."/>
            <person name="Zhang B."/>
            <person name="Ji P."/>
            <person name="Sakyi L.B."/>
            <person name="Cui X."/>
            <person name="Yuan T."/>
            <person name="Jiang B."/>
            <person name="Yang W."/>
            <person name="Lam T.T.-Y."/>
            <person name="Chang Q."/>
            <person name="Ding S."/>
            <person name="Wang X."/>
            <person name="Zhu J."/>
            <person name="Ruan X."/>
            <person name="Zhao L."/>
            <person name="Wei J."/>
            <person name="Que T."/>
            <person name="Du C."/>
            <person name="Cheng J."/>
            <person name="Dai P."/>
            <person name="Han X."/>
            <person name="Huang E."/>
            <person name="Gao Y."/>
            <person name="Liu J."/>
            <person name="Shao H."/>
            <person name="Ye R."/>
            <person name="Li L."/>
            <person name="Wei W."/>
            <person name="Wang X."/>
            <person name="Wang C."/>
            <person name="Yang T."/>
            <person name="Huo Q."/>
            <person name="Li W."/>
            <person name="Guo W."/>
            <person name="Chen H."/>
            <person name="Zhou L."/>
            <person name="Ni X."/>
            <person name="Tian J."/>
            <person name="Zhou Y."/>
            <person name="Sheng Y."/>
            <person name="Liu T."/>
            <person name="Pan Y."/>
            <person name="Xia L."/>
            <person name="Li J."/>
            <person name="Zhao F."/>
            <person name="Cao W."/>
        </authorList>
    </citation>
    <scope>NUCLEOTIDE SEQUENCE</scope>
    <source>
        <strain evidence="1">Hyas-2018</strain>
    </source>
</reference>
<sequence>MTILARDRKDAGKSPRRRPCREPRGGGAHIRDSRSAEIRAPCGAVGGRTGWVGTRGQLDEAAQGVLLARACPHRGSSAVHRRGQKKNISEFGAKNQRRRGLFVRGGHPTWPGGALATSILLLSPSDP</sequence>
<gene>
    <name evidence="1" type="ORF">HPB50_023338</name>
</gene>
<evidence type="ECO:0000313" key="1">
    <source>
        <dbReference type="EMBL" id="KAH6948284.1"/>
    </source>
</evidence>
<organism evidence="1 2">
    <name type="scientific">Hyalomma asiaticum</name>
    <name type="common">Tick</name>
    <dbReference type="NCBI Taxonomy" id="266040"/>
    <lineage>
        <taxon>Eukaryota</taxon>
        <taxon>Metazoa</taxon>
        <taxon>Ecdysozoa</taxon>
        <taxon>Arthropoda</taxon>
        <taxon>Chelicerata</taxon>
        <taxon>Arachnida</taxon>
        <taxon>Acari</taxon>
        <taxon>Parasitiformes</taxon>
        <taxon>Ixodida</taxon>
        <taxon>Ixodoidea</taxon>
        <taxon>Ixodidae</taxon>
        <taxon>Hyalomminae</taxon>
        <taxon>Hyalomma</taxon>
    </lineage>
</organism>
<proteinExistence type="predicted"/>
<evidence type="ECO:0000313" key="2">
    <source>
        <dbReference type="Proteomes" id="UP000821845"/>
    </source>
</evidence>
<protein>
    <submittedName>
        <fullName evidence="1">Uncharacterized protein</fullName>
    </submittedName>
</protein>
<name>A0ACB7TQ38_HYAAI</name>
<keyword evidence="2" id="KW-1185">Reference proteome</keyword>
<accession>A0ACB7TQ38</accession>
<comment type="caution">
    <text evidence="1">The sequence shown here is derived from an EMBL/GenBank/DDBJ whole genome shotgun (WGS) entry which is preliminary data.</text>
</comment>
<dbReference type="EMBL" id="CM023481">
    <property type="protein sequence ID" value="KAH6948284.1"/>
    <property type="molecule type" value="Genomic_DNA"/>
</dbReference>
<dbReference type="Proteomes" id="UP000821845">
    <property type="component" value="Chromosome 1"/>
</dbReference>